<evidence type="ECO:0000313" key="4">
    <source>
        <dbReference type="Proteomes" id="UP000294847"/>
    </source>
</evidence>
<name>A0A4V1C709_PYROR</name>
<dbReference type="PANTHER" id="PTHR37017:SF11">
    <property type="entry name" value="ESTERASE_LIPASE_THIOESTERASE DOMAIN-CONTAINING PROTEIN"/>
    <property type="match status" value="1"/>
</dbReference>
<dbReference type="Proteomes" id="UP000294847">
    <property type="component" value="Chromosome 4"/>
</dbReference>
<gene>
    <name evidence="3" type="ORF">PoMZ_08704</name>
</gene>
<feature type="region of interest" description="Disordered" evidence="1">
    <location>
        <begin position="1"/>
        <end position="26"/>
    </location>
</feature>
<dbReference type="Pfam" id="PF12697">
    <property type="entry name" value="Abhydrolase_6"/>
    <property type="match status" value="1"/>
</dbReference>
<sequence>MSPHHVDLRQEQPPPAASGATGDHSGQRPVIVIIPGAWHHPVHYNLLAKGLRQLGFEVEVVELSTMGEPEAIVGKTHHDDVKIVRDAIQPHLDAGREVVLVPHSYGGFVATDVAAGCTVEERRDAAGGDDGLEVGGRGGVKAVVYMASPVTSEKGVGLTAACELVRGEHPILIEGFVNVEEDVSRTTDESWRVLYHGVDEKLAKEAFAATSRHHSSSSFISEAAAGGRDLRTALTYVITGEEKFILSPTVQHRIADSLGPRCTKQVLEGSGHAPWMQPELLPRLLDIIEGAAQG</sequence>
<dbReference type="EMBL" id="CP034207">
    <property type="protein sequence ID" value="QBZ61748.1"/>
    <property type="molecule type" value="Genomic_DNA"/>
</dbReference>
<organism evidence="3 4">
    <name type="scientific">Pyricularia oryzae</name>
    <name type="common">Rice blast fungus</name>
    <name type="synonym">Magnaporthe oryzae</name>
    <dbReference type="NCBI Taxonomy" id="318829"/>
    <lineage>
        <taxon>Eukaryota</taxon>
        <taxon>Fungi</taxon>
        <taxon>Dikarya</taxon>
        <taxon>Ascomycota</taxon>
        <taxon>Pezizomycotina</taxon>
        <taxon>Sordariomycetes</taxon>
        <taxon>Sordariomycetidae</taxon>
        <taxon>Magnaporthales</taxon>
        <taxon>Pyriculariaceae</taxon>
        <taxon>Pyricularia</taxon>
    </lineage>
</organism>
<dbReference type="PANTHER" id="PTHR37017">
    <property type="entry name" value="AB HYDROLASE-1 DOMAIN-CONTAINING PROTEIN-RELATED"/>
    <property type="match status" value="1"/>
</dbReference>
<dbReference type="AlphaFoldDB" id="A0A4V1C709"/>
<dbReference type="InterPro" id="IPR000073">
    <property type="entry name" value="AB_hydrolase_1"/>
</dbReference>
<reference evidence="3 4" key="1">
    <citation type="journal article" date="2019" name="Mol. Biol. Evol.">
        <title>Blast fungal genomes show frequent chromosomal changes, gene gains and losses, and effector gene turnover.</title>
        <authorList>
            <person name="Gomez Luciano L.B."/>
            <person name="Jason Tsai I."/>
            <person name="Chuma I."/>
            <person name="Tosa Y."/>
            <person name="Chen Y.H."/>
            <person name="Li J.Y."/>
            <person name="Li M.Y."/>
            <person name="Jade Lu M.Y."/>
            <person name="Nakayashiki H."/>
            <person name="Li W.H."/>
        </authorList>
    </citation>
    <scope>NUCLEOTIDE SEQUENCE [LARGE SCALE GENOMIC DNA]</scope>
    <source>
        <strain evidence="3">MZ5-1-6</strain>
    </source>
</reference>
<dbReference type="InterPro" id="IPR052897">
    <property type="entry name" value="Sec-Metab_Biosynth_Hydrolase"/>
</dbReference>
<feature type="compositionally biased region" description="Basic and acidic residues" evidence="1">
    <location>
        <begin position="1"/>
        <end position="10"/>
    </location>
</feature>
<dbReference type="Gene3D" id="3.40.50.1820">
    <property type="entry name" value="alpha/beta hydrolase"/>
    <property type="match status" value="1"/>
</dbReference>
<proteinExistence type="predicted"/>
<evidence type="ECO:0000259" key="2">
    <source>
        <dbReference type="Pfam" id="PF12697"/>
    </source>
</evidence>
<evidence type="ECO:0000313" key="3">
    <source>
        <dbReference type="EMBL" id="QBZ61748.1"/>
    </source>
</evidence>
<evidence type="ECO:0000256" key="1">
    <source>
        <dbReference type="SAM" id="MobiDB-lite"/>
    </source>
</evidence>
<dbReference type="SUPFAM" id="SSF53474">
    <property type="entry name" value="alpha/beta-Hydrolases"/>
    <property type="match status" value="1"/>
</dbReference>
<accession>A0A4V1C709</accession>
<protein>
    <recommendedName>
        <fullName evidence="2">AB hydrolase-1 domain-containing protein</fullName>
    </recommendedName>
</protein>
<feature type="domain" description="AB hydrolase-1" evidence="2">
    <location>
        <begin position="31"/>
        <end position="279"/>
    </location>
</feature>
<dbReference type="InterPro" id="IPR029058">
    <property type="entry name" value="AB_hydrolase_fold"/>
</dbReference>